<feature type="transmembrane region" description="Helical" evidence="2">
    <location>
        <begin position="136"/>
        <end position="154"/>
    </location>
</feature>
<dbReference type="Proteomes" id="UP001360953">
    <property type="component" value="Unassembled WGS sequence"/>
</dbReference>
<organism evidence="4 5">
    <name type="scientific">Phyllosticta citribraziliensis</name>
    <dbReference type="NCBI Taxonomy" id="989973"/>
    <lineage>
        <taxon>Eukaryota</taxon>
        <taxon>Fungi</taxon>
        <taxon>Dikarya</taxon>
        <taxon>Ascomycota</taxon>
        <taxon>Pezizomycotina</taxon>
        <taxon>Dothideomycetes</taxon>
        <taxon>Dothideomycetes incertae sedis</taxon>
        <taxon>Botryosphaeriales</taxon>
        <taxon>Phyllostictaceae</taxon>
        <taxon>Phyllosticta</taxon>
    </lineage>
</organism>
<name>A0ABR1LLD3_9PEZI</name>
<evidence type="ECO:0000313" key="4">
    <source>
        <dbReference type="EMBL" id="KAK7536006.1"/>
    </source>
</evidence>
<evidence type="ECO:0000256" key="1">
    <source>
        <dbReference type="SAM" id="MobiDB-lite"/>
    </source>
</evidence>
<keyword evidence="2" id="KW-1133">Transmembrane helix</keyword>
<accession>A0ABR1LLD3</accession>
<evidence type="ECO:0000313" key="5">
    <source>
        <dbReference type="Proteomes" id="UP001360953"/>
    </source>
</evidence>
<keyword evidence="2" id="KW-0812">Transmembrane</keyword>
<comment type="caution">
    <text evidence="4">The sequence shown here is derived from an EMBL/GenBank/DDBJ whole genome shotgun (WGS) entry which is preliminary data.</text>
</comment>
<feature type="signal peptide" evidence="3">
    <location>
        <begin position="1"/>
        <end position="29"/>
    </location>
</feature>
<keyword evidence="5" id="KW-1185">Reference proteome</keyword>
<dbReference type="GeneID" id="92033408"/>
<keyword evidence="3" id="KW-0732">Signal</keyword>
<evidence type="ECO:0000256" key="2">
    <source>
        <dbReference type="SAM" id="Phobius"/>
    </source>
</evidence>
<evidence type="ECO:0000256" key="3">
    <source>
        <dbReference type="SAM" id="SignalP"/>
    </source>
</evidence>
<protein>
    <recommendedName>
        <fullName evidence="6">Secreted protein</fullName>
    </recommendedName>
</protein>
<dbReference type="RefSeq" id="XP_066654422.1">
    <property type="nucleotide sequence ID" value="XM_066800502.1"/>
</dbReference>
<proteinExistence type="predicted"/>
<keyword evidence="2" id="KW-0472">Membrane</keyword>
<gene>
    <name evidence="4" type="ORF">J3D65DRAFT_627073</name>
</gene>
<reference evidence="4 5" key="1">
    <citation type="submission" date="2024-04" db="EMBL/GenBank/DDBJ databases">
        <title>Phyllosticta paracitricarpa is synonymous to the EU quarantine fungus P. citricarpa based on phylogenomic analyses.</title>
        <authorList>
            <consortium name="Lawrence Berkeley National Laboratory"/>
            <person name="Van ingen-buijs V.A."/>
            <person name="Van westerhoven A.C."/>
            <person name="Haridas S."/>
            <person name="Skiadas P."/>
            <person name="Martin F."/>
            <person name="Groenewald J.Z."/>
            <person name="Crous P.W."/>
            <person name="Seidl M.F."/>
        </authorList>
    </citation>
    <scope>NUCLEOTIDE SEQUENCE [LARGE SCALE GENOMIC DNA]</scope>
    <source>
        <strain evidence="4 5">CPC 17464</strain>
    </source>
</reference>
<feature type="chain" id="PRO_5045122256" description="Secreted protein" evidence="3">
    <location>
        <begin position="30"/>
        <end position="160"/>
    </location>
</feature>
<dbReference type="EMBL" id="JBBPEH010000007">
    <property type="protein sequence ID" value="KAK7536006.1"/>
    <property type="molecule type" value="Genomic_DNA"/>
</dbReference>
<sequence>MVFRARTVVSFTALRCVVACLLRPPFVTSTSHNHHQHPMTQNTARRPISHVVHRSNRTRPLRSTLGRRGPSLIGPTGRQRRRADCLLRTILAGRGELGAGIFVCLLYFCFLFSSFCFSCFVGWFQVCGLGAAMCGRLLPGSALGVIFSSGACCGRSSRER</sequence>
<feature type="transmembrane region" description="Helical" evidence="2">
    <location>
        <begin position="97"/>
        <end position="124"/>
    </location>
</feature>
<feature type="region of interest" description="Disordered" evidence="1">
    <location>
        <begin position="29"/>
        <end position="48"/>
    </location>
</feature>
<evidence type="ECO:0008006" key="6">
    <source>
        <dbReference type="Google" id="ProtNLM"/>
    </source>
</evidence>